<sequence>MFAKVIIFVAVAVACAAGKPLTAAVVAAPAVVTAQSSQVIARNYNGVAAAYTAPVVSAAYTAPVAAAYTAPVAAAYTAYTSPVAAAYTAAPVAAAYSAPLTAAYSAPLAAAYTASPGTLLGDKKDEATTSILACRKVFARIFAPSPSQ</sequence>
<dbReference type="EnsemblMetazoa" id="AFAF002602-RA">
    <property type="protein sequence ID" value="AFAF002602-PA"/>
    <property type="gene ID" value="AFAF002602"/>
</dbReference>
<proteinExistence type="predicted"/>
<dbReference type="STRING" id="69004.A0A182Q3Z2"/>
<feature type="signal peptide" evidence="1">
    <location>
        <begin position="1"/>
        <end position="18"/>
    </location>
</feature>
<reference evidence="3" key="1">
    <citation type="submission" date="2014-01" db="EMBL/GenBank/DDBJ databases">
        <title>The Genome Sequence of Anopheles farauti FAR1 (V2).</title>
        <authorList>
            <consortium name="The Broad Institute Genomics Platform"/>
            <person name="Neafsey D.E."/>
            <person name="Besansky N."/>
            <person name="Howell P."/>
            <person name="Walton C."/>
            <person name="Young S.K."/>
            <person name="Zeng Q."/>
            <person name="Gargeya S."/>
            <person name="Fitzgerald M."/>
            <person name="Haas B."/>
            <person name="Abouelleil A."/>
            <person name="Allen A.W."/>
            <person name="Alvarado L."/>
            <person name="Arachchi H.M."/>
            <person name="Berlin A.M."/>
            <person name="Chapman S.B."/>
            <person name="Gainer-Dewar J."/>
            <person name="Goldberg J."/>
            <person name="Griggs A."/>
            <person name="Gujja S."/>
            <person name="Hansen M."/>
            <person name="Howarth C."/>
            <person name="Imamovic A."/>
            <person name="Ireland A."/>
            <person name="Larimer J."/>
            <person name="McCowan C."/>
            <person name="Murphy C."/>
            <person name="Pearson M."/>
            <person name="Poon T.W."/>
            <person name="Priest M."/>
            <person name="Roberts A."/>
            <person name="Saif S."/>
            <person name="Shea T."/>
            <person name="Sisk P."/>
            <person name="Sykes S."/>
            <person name="Wortman J."/>
            <person name="Nusbaum C."/>
            <person name="Birren B."/>
        </authorList>
    </citation>
    <scope>NUCLEOTIDE SEQUENCE [LARGE SCALE GENOMIC DNA]</scope>
    <source>
        <strain evidence="3">FAR1</strain>
    </source>
</reference>
<keyword evidence="1" id="KW-0732">Signal</keyword>
<dbReference type="PANTHER" id="PTHR35685:SF2">
    <property type="entry name" value="825-OAK-RELATED"/>
    <property type="match status" value="1"/>
</dbReference>
<keyword evidence="3" id="KW-1185">Reference proteome</keyword>
<organism evidence="2 3">
    <name type="scientific">Anopheles farauti</name>
    <dbReference type="NCBI Taxonomy" id="69004"/>
    <lineage>
        <taxon>Eukaryota</taxon>
        <taxon>Metazoa</taxon>
        <taxon>Ecdysozoa</taxon>
        <taxon>Arthropoda</taxon>
        <taxon>Hexapoda</taxon>
        <taxon>Insecta</taxon>
        <taxon>Pterygota</taxon>
        <taxon>Neoptera</taxon>
        <taxon>Endopterygota</taxon>
        <taxon>Diptera</taxon>
        <taxon>Nematocera</taxon>
        <taxon>Culicoidea</taxon>
        <taxon>Culicidae</taxon>
        <taxon>Anophelinae</taxon>
        <taxon>Anopheles</taxon>
    </lineage>
</organism>
<evidence type="ECO:0000313" key="3">
    <source>
        <dbReference type="Proteomes" id="UP000075886"/>
    </source>
</evidence>
<dbReference type="PROSITE" id="PS51257">
    <property type="entry name" value="PROKAR_LIPOPROTEIN"/>
    <property type="match status" value="1"/>
</dbReference>
<name>A0A182Q3Z2_9DIPT</name>
<dbReference type="EMBL" id="AXCN02002080">
    <property type="status" value="NOT_ANNOTATED_CDS"/>
    <property type="molecule type" value="Genomic_DNA"/>
</dbReference>
<protein>
    <submittedName>
        <fullName evidence="2">Uncharacterized protein</fullName>
    </submittedName>
</protein>
<dbReference type="VEuPathDB" id="VectorBase:AFAF002602"/>
<evidence type="ECO:0000256" key="1">
    <source>
        <dbReference type="SAM" id="SignalP"/>
    </source>
</evidence>
<dbReference type="AlphaFoldDB" id="A0A182Q3Z2"/>
<accession>A0A182Q3Z2</accession>
<feature type="chain" id="PRO_5008132173" evidence="1">
    <location>
        <begin position="19"/>
        <end position="148"/>
    </location>
</feature>
<evidence type="ECO:0000313" key="2">
    <source>
        <dbReference type="EnsemblMetazoa" id="AFAF002602-PA"/>
    </source>
</evidence>
<dbReference type="Proteomes" id="UP000075886">
    <property type="component" value="Unassembled WGS sequence"/>
</dbReference>
<reference evidence="2" key="2">
    <citation type="submission" date="2020-05" db="UniProtKB">
        <authorList>
            <consortium name="EnsemblMetazoa"/>
        </authorList>
    </citation>
    <scope>IDENTIFICATION</scope>
    <source>
        <strain evidence="2">FAR1</strain>
    </source>
</reference>
<dbReference type="PANTHER" id="PTHR35685">
    <property type="entry name" value="825-OAK-RELATED-RELATED"/>
    <property type="match status" value="1"/>
</dbReference>